<name>A0A4U1JG84_9BACT</name>
<dbReference type="OrthoDB" id="5519044at2"/>
<dbReference type="EMBL" id="SSMQ01000006">
    <property type="protein sequence ID" value="TKD10315.1"/>
    <property type="molecule type" value="Genomic_DNA"/>
</dbReference>
<dbReference type="Proteomes" id="UP000309215">
    <property type="component" value="Unassembled WGS sequence"/>
</dbReference>
<keyword evidence="2" id="KW-1185">Reference proteome</keyword>
<protein>
    <submittedName>
        <fullName evidence="1">Uncharacterized protein</fullName>
    </submittedName>
</protein>
<evidence type="ECO:0000313" key="1">
    <source>
        <dbReference type="EMBL" id="TKD10315.1"/>
    </source>
</evidence>
<dbReference type="AlphaFoldDB" id="A0A4U1JG84"/>
<organism evidence="1 2">
    <name type="scientific">Polyangium fumosum</name>
    <dbReference type="NCBI Taxonomy" id="889272"/>
    <lineage>
        <taxon>Bacteria</taxon>
        <taxon>Pseudomonadati</taxon>
        <taxon>Myxococcota</taxon>
        <taxon>Polyangia</taxon>
        <taxon>Polyangiales</taxon>
        <taxon>Polyangiaceae</taxon>
        <taxon>Polyangium</taxon>
    </lineage>
</organism>
<proteinExistence type="predicted"/>
<sequence>MTHYLDAIISAIRDAGQHLEAAKLWLGRAEKAAGSTWQMPLFGAAEGAHAAARARLDAAEASLRELGPVEKLPAVLGELPGRIATLRRVLDASEKRLIDAVLAAAARPLGHA</sequence>
<comment type="caution">
    <text evidence="1">The sequence shown here is derived from an EMBL/GenBank/DDBJ whole genome shotgun (WGS) entry which is preliminary data.</text>
</comment>
<dbReference type="RefSeq" id="WP_136928279.1">
    <property type="nucleotide sequence ID" value="NZ_SSMQ01000006.1"/>
</dbReference>
<evidence type="ECO:0000313" key="2">
    <source>
        <dbReference type="Proteomes" id="UP000309215"/>
    </source>
</evidence>
<accession>A0A4U1JG84</accession>
<reference evidence="1 2" key="1">
    <citation type="submission" date="2019-04" db="EMBL/GenBank/DDBJ databases">
        <authorList>
            <person name="Li Y."/>
            <person name="Wang J."/>
        </authorList>
    </citation>
    <scope>NUCLEOTIDE SEQUENCE [LARGE SCALE GENOMIC DNA]</scope>
    <source>
        <strain evidence="1 2">DSM 14668</strain>
    </source>
</reference>
<gene>
    <name evidence="1" type="ORF">E8A74_07635</name>
</gene>